<keyword evidence="2" id="KW-1133">Transmembrane helix</keyword>
<keyword evidence="2" id="KW-0812">Transmembrane</keyword>
<feature type="transmembrane region" description="Helical" evidence="2">
    <location>
        <begin position="293"/>
        <end position="314"/>
    </location>
</feature>
<proteinExistence type="predicted"/>
<evidence type="ECO:0000313" key="4">
    <source>
        <dbReference type="Proteomes" id="UP001139103"/>
    </source>
</evidence>
<feature type="transmembrane region" description="Helical" evidence="2">
    <location>
        <begin position="385"/>
        <end position="409"/>
    </location>
</feature>
<feature type="transmembrane region" description="Helical" evidence="2">
    <location>
        <begin position="326"/>
        <end position="353"/>
    </location>
</feature>
<reference evidence="3" key="1">
    <citation type="submission" date="2021-11" db="EMBL/GenBank/DDBJ databases">
        <title>Genome sequence.</title>
        <authorList>
            <person name="Sun Q."/>
        </authorList>
    </citation>
    <scope>NUCLEOTIDE SEQUENCE</scope>
    <source>
        <strain evidence="3">JC732</strain>
    </source>
</reference>
<dbReference type="Proteomes" id="UP001139103">
    <property type="component" value="Unassembled WGS sequence"/>
</dbReference>
<gene>
    <name evidence="3" type="ORF">LOC68_22960</name>
</gene>
<feature type="transmembrane region" description="Helical" evidence="2">
    <location>
        <begin position="118"/>
        <end position="139"/>
    </location>
</feature>
<feature type="transmembrane region" description="Helical" evidence="2">
    <location>
        <begin position="194"/>
        <end position="212"/>
    </location>
</feature>
<organism evidence="3 4">
    <name type="scientific">Blastopirellula sediminis</name>
    <dbReference type="NCBI Taxonomy" id="2894196"/>
    <lineage>
        <taxon>Bacteria</taxon>
        <taxon>Pseudomonadati</taxon>
        <taxon>Planctomycetota</taxon>
        <taxon>Planctomycetia</taxon>
        <taxon>Pirellulales</taxon>
        <taxon>Pirellulaceae</taxon>
        <taxon>Blastopirellula</taxon>
    </lineage>
</organism>
<dbReference type="AlphaFoldDB" id="A0A9X1MTF1"/>
<feature type="transmembrane region" description="Helical" evidence="2">
    <location>
        <begin position="252"/>
        <end position="273"/>
    </location>
</feature>
<feature type="transmembrane region" description="Helical" evidence="2">
    <location>
        <begin position="218"/>
        <end position="240"/>
    </location>
</feature>
<sequence>MLAAPKQEHLGMDPANDKSNDALQPAATPVLSDRYALSALDFAVVSFFVAAYLLFYYLPLPTVGVWRDITVGRTILEESQLPQHPVQLPLAATSSYRATNWLADLSLALINRAGGPEAISLASTLVACGFLLFVYFVLCRGEAPKWLKLVAVALAAATLLFQWQGLTPAMASSVPLALLLAPLAIFARWREAEGTPSIWTWIIAPIAIVAWANTHWTFIAGPLLISAIAKGVAYDSLFAGKTLRETLGSRKVQAWAWLAQLCWFATLLNPWGFGVWAEAFEQIVRPLDGSAPLVLASGPGVIVALLVAALAFLLRRSKAPVHGGDVMLFVVATILAACNTHFALTLVAVATMVCLPMTVGMFPQREAAKSPVSTEKNEEPRPLRFAFTLLSLLAIWIGFALSPISASVLGGTPRSLAKAINDPPLGVVRYLNEHPRERFIFAPVAWSDFIAFATVDSPDMFATSDFDRLPQQAKFDYRGLVQGGAQWQRILDRYDVDTLVIDKRTQSEFATQVVGDLNAEWELAWESDRALIVQRRIAG</sequence>
<dbReference type="EMBL" id="JAJKFT010000010">
    <property type="protein sequence ID" value="MCC9631264.1"/>
    <property type="molecule type" value="Genomic_DNA"/>
</dbReference>
<feature type="transmembrane region" description="Helical" evidence="2">
    <location>
        <begin position="146"/>
        <end position="163"/>
    </location>
</feature>
<evidence type="ECO:0000256" key="2">
    <source>
        <dbReference type="SAM" id="Phobius"/>
    </source>
</evidence>
<feature type="compositionally biased region" description="Basic and acidic residues" evidence="1">
    <location>
        <begin position="1"/>
        <end position="20"/>
    </location>
</feature>
<evidence type="ECO:0000256" key="1">
    <source>
        <dbReference type="SAM" id="MobiDB-lite"/>
    </source>
</evidence>
<accession>A0A9X1MTF1</accession>
<keyword evidence="4" id="KW-1185">Reference proteome</keyword>
<feature type="transmembrane region" description="Helical" evidence="2">
    <location>
        <begin position="169"/>
        <end position="187"/>
    </location>
</feature>
<feature type="region of interest" description="Disordered" evidence="1">
    <location>
        <begin position="1"/>
        <end position="21"/>
    </location>
</feature>
<name>A0A9X1MTF1_9BACT</name>
<comment type="caution">
    <text evidence="3">The sequence shown here is derived from an EMBL/GenBank/DDBJ whole genome shotgun (WGS) entry which is preliminary data.</text>
</comment>
<feature type="transmembrane region" description="Helical" evidence="2">
    <location>
        <begin position="39"/>
        <end position="58"/>
    </location>
</feature>
<evidence type="ECO:0000313" key="3">
    <source>
        <dbReference type="EMBL" id="MCC9631264.1"/>
    </source>
</evidence>
<protein>
    <submittedName>
        <fullName evidence="3">Uncharacterized protein</fullName>
    </submittedName>
</protein>
<keyword evidence="2" id="KW-0472">Membrane</keyword>